<gene>
    <name evidence="2" type="ORF">K435DRAFT_869914</name>
</gene>
<evidence type="ECO:0000313" key="2">
    <source>
        <dbReference type="EMBL" id="THU84814.1"/>
    </source>
</evidence>
<accession>A0A4S8L800</accession>
<protein>
    <recommendedName>
        <fullName evidence="1">F-box domain-containing protein</fullName>
    </recommendedName>
</protein>
<evidence type="ECO:0000259" key="1">
    <source>
        <dbReference type="Pfam" id="PF12937"/>
    </source>
</evidence>
<dbReference type="AlphaFoldDB" id="A0A4S8L800"/>
<dbReference type="InterPro" id="IPR036047">
    <property type="entry name" value="F-box-like_dom_sf"/>
</dbReference>
<dbReference type="Gene3D" id="1.20.1280.50">
    <property type="match status" value="1"/>
</dbReference>
<dbReference type="InterPro" id="IPR001810">
    <property type="entry name" value="F-box_dom"/>
</dbReference>
<organism evidence="2 3">
    <name type="scientific">Dendrothele bispora (strain CBS 962.96)</name>
    <dbReference type="NCBI Taxonomy" id="1314807"/>
    <lineage>
        <taxon>Eukaryota</taxon>
        <taxon>Fungi</taxon>
        <taxon>Dikarya</taxon>
        <taxon>Basidiomycota</taxon>
        <taxon>Agaricomycotina</taxon>
        <taxon>Agaricomycetes</taxon>
        <taxon>Agaricomycetidae</taxon>
        <taxon>Agaricales</taxon>
        <taxon>Agaricales incertae sedis</taxon>
        <taxon>Dendrothele</taxon>
    </lineage>
</organism>
<evidence type="ECO:0000313" key="3">
    <source>
        <dbReference type="Proteomes" id="UP000297245"/>
    </source>
</evidence>
<name>A0A4S8L800_DENBC</name>
<dbReference type="SUPFAM" id="SSF81383">
    <property type="entry name" value="F-box domain"/>
    <property type="match status" value="1"/>
</dbReference>
<dbReference type="Pfam" id="PF12937">
    <property type="entry name" value="F-box-like"/>
    <property type="match status" value="1"/>
</dbReference>
<reference evidence="2 3" key="1">
    <citation type="journal article" date="2019" name="Nat. Ecol. Evol.">
        <title>Megaphylogeny resolves global patterns of mushroom evolution.</title>
        <authorList>
            <person name="Varga T."/>
            <person name="Krizsan K."/>
            <person name="Foldi C."/>
            <person name="Dima B."/>
            <person name="Sanchez-Garcia M."/>
            <person name="Sanchez-Ramirez S."/>
            <person name="Szollosi G.J."/>
            <person name="Szarkandi J.G."/>
            <person name="Papp V."/>
            <person name="Albert L."/>
            <person name="Andreopoulos W."/>
            <person name="Angelini C."/>
            <person name="Antonin V."/>
            <person name="Barry K.W."/>
            <person name="Bougher N.L."/>
            <person name="Buchanan P."/>
            <person name="Buyck B."/>
            <person name="Bense V."/>
            <person name="Catcheside P."/>
            <person name="Chovatia M."/>
            <person name="Cooper J."/>
            <person name="Damon W."/>
            <person name="Desjardin D."/>
            <person name="Finy P."/>
            <person name="Geml J."/>
            <person name="Haridas S."/>
            <person name="Hughes K."/>
            <person name="Justo A."/>
            <person name="Karasinski D."/>
            <person name="Kautmanova I."/>
            <person name="Kiss B."/>
            <person name="Kocsube S."/>
            <person name="Kotiranta H."/>
            <person name="LaButti K.M."/>
            <person name="Lechner B.E."/>
            <person name="Liimatainen K."/>
            <person name="Lipzen A."/>
            <person name="Lukacs Z."/>
            <person name="Mihaltcheva S."/>
            <person name="Morgado L.N."/>
            <person name="Niskanen T."/>
            <person name="Noordeloos M.E."/>
            <person name="Ohm R.A."/>
            <person name="Ortiz-Santana B."/>
            <person name="Ovrebo C."/>
            <person name="Racz N."/>
            <person name="Riley R."/>
            <person name="Savchenko A."/>
            <person name="Shiryaev A."/>
            <person name="Soop K."/>
            <person name="Spirin V."/>
            <person name="Szebenyi C."/>
            <person name="Tomsovsky M."/>
            <person name="Tulloss R.E."/>
            <person name="Uehling J."/>
            <person name="Grigoriev I.V."/>
            <person name="Vagvolgyi C."/>
            <person name="Papp T."/>
            <person name="Martin F.M."/>
            <person name="Miettinen O."/>
            <person name="Hibbett D.S."/>
            <person name="Nagy L.G."/>
        </authorList>
    </citation>
    <scope>NUCLEOTIDE SEQUENCE [LARGE SCALE GENOMIC DNA]</scope>
    <source>
        <strain evidence="2 3">CBS 962.96</strain>
    </source>
</reference>
<sequence>MLVNGHSIDSIASAEVVNHWLTQSRLSGFSVSRVKRSESAAVAAHINRQLAGVDSRIRDTRTSLEDLQTQRGALLTVLDLVNNFRAPIRLLPVEILSTIFYYCVSATRSRRNGGIFDAIRIASVCSSWRSIALQDKRLWTDLYIRSMWQSVAADEVERDMLETFRARNGAESLSLSVVGGLSAVVYEPVTLAVLRDLAPRCATLVLLDIDETHYSSLMEAVDGFCPTTLHVENRLSDNTLDLASIAFKSTVRTLRTTLPDGLYNGEWESLRSLDVGDMGHQSTLSERLPFCSSLQALTLRFGEHTTAYPTLISDSVILLELITTSPSGCNPHAVFRDAMLPRLQHLVMQGDWTSWETCSHQEWSIAVKSLTLLSTCVLTSLSINGMYGTDCCLTKLLDVLPALRKLVFIALKPRQTVVNPKFGDLFRRLTFPNFADRAMGDPLCRYLTDLQLEFSLTSFDEVELSGMINSRTELLPYQQMWGWSKLQNVVVSVTGVFRGEDSLQSLRHLRDARKLTLLLSTPCSLSASDHCSL</sequence>
<keyword evidence="3" id="KW-1185">Reference proteome</keyword>
<proteinExistence type="predicted"/>
<dbReference type="EMBL" id="ML179579">
    <property type="protein sequence ID" value="THU84814.1"/>
    <property type="molecule type" value="Genomic_DNA"/>
</dbReference>
<dbReference type="SUPFAM" id="SSF52047">
    <property type="entry name" value="RNI-like"/>
    <property type="match status" value="1"/>
</dbReference>
<feature type="domain" description="F-box" evidence="1">
    <location>
        <begin position="89"/>
        <end position="145"/>
    </location>
</feature>
<dbReference type="Proteomes" id="UP000297245">
    <property type="component" value="Unassembled WGS sequence"/>
</dbReference>
<dbReference type="OrthoDB" id="2269034at2759"/>